<proteinExistence type="predicted"/>
<evidence type="ECO:0008006" key="3">
    <source>
        <dbReference type="Google" id="ProtNLM"/>
    </source>
</evidence>
<evidence type="ECO:0000256" key="1">
    <source>
        <dbReference type="SAM" id="MobiDB-lite"/>
    </source>
</evidence>
<feature type="compositionally biased region" description="Basic and acidic residues" evidence="1">
    <location>
        <begin position="101"/>
        <end position="124"/>
    </location>
</feature>
<dbReference type="Proteomes" id="UP000886066">
    <property type="component" value="Unassembled WGS sequence"/>
</dbReference>
<dbReference type="AlphaFoldDB" id="A0A7C1HGS9"/>
<gene>
    <name evidence="2" type="ORF">ENN92_01330</name>
</gene>
<feature type="region of interest" description="Disordered" evidence="1">
    <location>
        <begin position="101"/>
        <end position="145"/>
    </location>
</feature>
<reference evidence="2" key="1">
    <citation type="journal article" date="2020" name="mSystems">
        <title>Genome- and Community-Level Interaction Insights into Carbon Utilization and Element Cycling Functions of Hydrothermarchaeota in Hydrothermal Sediment.</title>
        <authorList>
            <person name="Zhou Z."/>
            <person name="Liu Y."/>
            <person name="Xu W."/>
            <person name="Pan J."/>
            <person name="Luo Z.H."/>
            <person name="Li M."/>
        </authorList>
    </citation>
    <scope>NUCLEOTIDE SEQUENCE [LARGE SCALE GENOMIC DNA]</scope>
    <source>
        <strain evidence="2">SpSt-1219</strain>
    </source>
</reference>
<protein>
    <recommendedName>
        <fullName evidence="3">DUF2680 domain-containing protein</fullName>
    </recommendedName>
</protein>
<dbReference type="EMBL" id="DSDM01000082">
    <property type="protein sequence ID" value="HDQ88771.1"/>
    <property type="molecule type" value="Genomic_DNA"/>
</dbReference>
<accession>A0A7C1HGS9</accession>
<evidence type="ECO:0000313" key="2">
    <source>
        <dbReference type="EMBL" id="HDQ88771.1"/>
    </source>
</evidence>
<name>A0A7C1HGS9_UNCKA</name>
<sequence length="145" mass="15904">MNKKILLSLVAGALIGGVALNLSPVLAQSQNGSQEGLSKNRVTERFARHGLVSKAEMLEISVEELQEKMATMTFSEILEEAGISMDEFQAKSLEQAKARWSERGISQEEIESRMEQLKARRESCDGLGDGSKQYQGSPFGKGRAK</sequence>
<comment type="caution">
    <text evidence="2">The sequence shown here is derived from an EMBL/GenBank/DDBJ whole genome shotgun (WGS) entry which is preliminary data.</text>
</comment>
<organism evidence="2">
    <name type="scientific">candidate division WWE3 bacterium</name>
    <dbReference type="NCBI Taxonomy" id="2053526"/>
    <lineage>
        <taxon>Bacteria</taxon>
        <taxon>Katanobacteria</taxon>
    </lineage>
</organism>